<feature type="compositionally biased region" description="Polar residues" evidence="1">
    <location>
        <begin position="35"/>
        <end position="60"/>
    </location>
</feature>
<keyword evidence="2" id="KW-0472">Membrane</keyword>
<accession>A0A9P5NJW4</accession>
<feature type="region of interest" description="Disordered" evidence="1">
    <location>
        <begin position="335"/>
        <end position="382"/>
    </location>
</feature>
<reference evidence="3" key="1">
    <citation type="submission" date="2020-11" db="EMBL/GenBank/DDBJ databases">
        <authorList>
            <consortium name="DOE Joint Genome Institute"/>
            <person name="Ahrendt S."/>
            <person name="Riley R."/>
            <person name="Andreopoulos W."/>
            <person name="LaButti K."/>
            <person name="Pangilinan J."/>
            <person name="Ruiz-duenas F.J."/>
            <person name="Barrasa J.M."/>
            <person name="Sanchez-Garcia M."/>
            <person name="Camarero S."/>
            <person name="Miyauchi S."/>
            <person name="Serrano A."/>
            <person name="Linde D."/>
            <person name="Babiker R."/>
            <person name="Drula E."/>
            <person name="Ayuso-Fernandez I."/>
            <person name="Pacheco R."/>
            <person name="Padilla G."/>
            <person name="Ferreira P."/>
            <person name="Barriuso J."/>
            <person name="Kellner H."/>
            <person name="Castanera R."/>
            <person name="Alfaro M."/>
            <person name="Ramirez L."/>
            <person name="Pisabarro A.G."/>
            <person name="Kuo A."/>
            <person name="Tritt A."/>
            <person name="Lipzen A."/>
            <person name="He G."/>
            <person name="Yan M."/>
            <person name="Ng V."/>
            <person name="Cullen D."/>
            <person name="Martin F."/>
            <person name="Rosso M.-N."/>
            <person name="Henrissat B."/>
            <person name="Hibbett D."/>
            <person name="Martinez A.T."/>
            <person name="Grigoriev I.V."/>
        </authorList>
    </citation>
    <scope>NUCLEOTIDE SEQUENCE</scope>
    <source>
        <strain evidence="3">AH 44721</strain>
    </source>
</reference>
<organism evidence="3 4">
    <name type="scientific">Gymnopilus junonius</name>
    <name type="common">Spectacular rustgill mushroom</name>
    <name type="synonym">Gymnopilus spectabilis subsp. junonius</name>
    <dbReference type="NCBI Taxonomy" id="109634"/>
    <lineage>
        <taxon>Eukaryota</taxon>
        <taxon>Fungi</taxon>
        <taxon>Dikarya</taxon>
        <taxon>Basidiomycota</taxon>
        <taxon>Agaricomycotina</taxon>
        <taxon>Agaricomycetes</taxon>
        <taxon>Agaricomycetidae</taxon>
        <taxon>Agaricales</taxon>
        <taxon>Agaricineae</taxon>
        <taxon>Hymenogastraceae</taxon>
        <taxon>Gymnopilus</taxon>
    </lineage>
</organism>
<feature type="compositionally biased region" description="Low complexity" evidence="1">
    <location>
        <begin position="61"/>
        <end position="83"/>
    </location>
</feature>
<protein>
    <submittedName>
        <fullName evidence="3">Uncharacterized protein</fullName>
    </submittedName>
</protein>
<feature type="region of interest" description="Disordered" evidence="1">
    <location>
        <begin position="35"/>
        <end position="83"/>
    </location>
</feature>
<dbReference type="AlphaFoldDB" id="A0A9P5NJW4"/>
<dbReference type="Proteomes" id="UP000724874">
    <property type="component" value="Unassembled WGS sequence"/>
</dbReference>
<evidence type="ECO:0000313" key="4">
    <source>
        <dbReference type="Proteomes" id="UP000724874"/>
    </source>
</evidence>
<proteinExistence type="predicted"/>
<evidence type="ECO:0000256" key="2">
    <source>
        <dbReference type="SAM" id="Phobius"/>
    </source>
</evidence>
<keyword evidence="4" id="KW-1185">Reference proteome</keyword>
<evidence type="ECO:0000313" key="3">
    <source>
        <dbReference type="EMBL" id="KAF8891457.1"/>
    </source>
</evidence>
<feature type="transmembrane region" description="Helical" evidence="2">
    <location>
        <begin position="240"/>
        <end position="265"/>
    </location>
</feature>
<keyword evidence="2" id="KW-0812">Transmembrane</keyword>
<keyword evidence="2" id="KW-1133">Transmembrane helix</keyword>
<evidence type="ECO:0000256" key="1">
    <source>
        <dbReference type="SAM" id="MobiDB-lite"/>
    </source>
</evidence>
<gene>
    <name evidence="3" type="ORF">CPB84DRAFT_1784167</name>
</gene>
<name>A0A9P5NJW4_GYMJU</name>
<sequence length="478" mass="50141">MALAEIVSAVVDIVPTISISLGIIDIDIDLGVHTTHASTHKPPSTSSSAQTITPTSATHISVTPTESVTPTSVTPSSVAPPSVVPTSAIHTSSAITTTSEGFVSTPTRLTSRDRTTFAGSSTVSFPTFTNSTTASPKISEISTGVGSSLSTSSIGLASSGVPPEGARVVFPLTASLDGVPLAAAEGLPTGAPTSENGSVVRTVTGSGTTWFTTIAGASSTASLGGTSTSNPQRHQGHAKLSPGIIVAIVIALLFILFSFLIFLCCRKKTRRDQDMLVGGGRSFGTNALRRNMRSGLALPIHVRSRNPQRKSIRLPTSPTSPTFLITPMAEARQSIPSVISDGSRTQYDARDSVSSNGSTTDSHQLSSESIWHTPMSPTEDGEASAFLKPEMLQLDRGSRSSVQYLSVPGNDDEVGSAFSRAAEQVVYVPNSAFRLTTSAYPKERFENSESFRPPSPLRLNRSLSTVDVTDPFQDPMDF</sequence>
<feature type="compositionally biased region" description="Polar residues" evidence="1">
    <location>
        <begin position="335"/>
        <end position="370"/>
    </location>
</feature>
<dbReference type="EMBL" id="JADNYJ010000072">
    <property type="protein sequence ID" value="KAF8891457.1"/>
    <property type="molecule type" value="Genomic_DNA"/>
</dbReference>
<comment type="caution">
    <text evidence="3">The sequence shown here is derived from an EMBL/GenBank/DDBJ whole genome shotgun (WGS) entry which is preliminary data.</text>
</comment>